<organism evidence="1 2">
    <name type="scientific">Halodurantibacterium flavum</name>
    <dbReference type="NCBI Taxonomy" id="1382802"/>
    <lineage>
        <taxon>Bacteria</taxon>
        <taxon>Pseudomonadati</taxon>
        <taxon>Pseudomonadota</taxon>
        <taxon>Alphaproteobacteria</taxon>
        <taxon>Rhodobacterales</taxon>
        <taxon>Paracoccaceae</taxon>
        <taxon>Halodurantibacterium</taxon>
    </lineage>
</organism>
<protein>
    <submittedName>
        <fullName evidence="1">Uncharacterized protein</fullName>
    </submittedName>
</protein>
<sequence>MSSEVRMKEVLLTGTARGSLLTLLAGVSRTSRNGRTEGAFHF</sequence>
<dbReference type="Proteomes" id="UP001597353">
    <property type="component" value="Unassembled WGS sequence"/>
</dbReference>
<keyword evidence="2" id="KW-1185">Reference proteome</keyword>
<evidence type="ECO:0000313" key="2">
    <source>
        <dbReference type="Proteomes" id="UP001597353"/>
    </source>
</evidence>
<name>A0ABW4S5Z6_9RHOB</name>
<comment type="caution">
    <text evidence="1">The sequence shown here is derived from an EMBL/GenBank/DDBJ whole genome shotgun (WGS) entry which is preliminary data.</text>
</comment>
<evidence type="ECO:0000313" key="1">
    <source>
        <dbReference type="EMBL" id="MFD1913006.1"/>
    </source>
</evidence>
<accession>A0ABW4S5Z6</accession>
<gene>
    <name evidence="1" type="ORF">ACFSGJ_12365</name>
</gene>
<proteinExistence type="predicted"/>
<reference evidence="2" key="1">
    <citation type="journal article" date="2019" name="Int. J. Syst. Evol. Microbiol.">
        <title>The Global Catalogue of Microorganisms (GCM) 10K type strain sequencing project: providing services to taxonomists for standard genome sequencing and annotation.</title>
        <authorList>
            <consortium name="The Broad Institute Genomics Platform"/>
            <consortium name="The Broad Institute Genome Sequencing Center for Infectious Disease"/>
            <person name="Wu L."/>
            <person name="Ma J."/>
        </authorList>
    </citation>
    <scope>NUCLEOTIDE SEQUENCE [LARGE SCALE GENOMIC DNA]</scope>
    <source>
        <strain evidence="2">CGMCC 4.7242</strain>
    </source>
</reference>
<dbReference type="EMBL" id="JBHUGH010000009">
    <property type="protein sequence ID" value="MFD1913006.1"/>
    <property type="molecule type" value="Genomic_DNA"/>
</dbReference>